<name>A0A5E8BM75_9ASCO</name>
<dbReference type="GeneID" id="43582096"/>
<organism evidence="5 6">
    <name type="scientific">Magnusiomyces paraingens</name>
    <dbReference type="NCBI Taxonomy" id="2606893"/>
    <lineage>
        <taxon>Eukaryota</taxon>
        <taxon>Fungi</taxon>
        <taxon>Dikarya</taxon>
        <taxon>Ascomycota</taxon>
        <taxon>Saccharomycotina</taxon>
        <taxon>Dipodascomycetes</taxon>
        <taxon>Dipodascales</taxon>
        <taxon>Dipodascaceae</taxon>
        <taxon>Magnusiomyces</taxon>
    </lineage>
</organism>
<evidence type="ECO:0000256" key="1">
    <source>
        <dbReference type="ARBA" id="ARBA00022603"/>
    </source>
</evidence>
<accession>A0A5E8BM75</accession>
<dbReference type="EMBL" id="CABVLU010000002">
    <property type="protein sequence ID" value="VVT51984.1"/>
    <property type="molecule type" value="Genomic_DNA"/>
</dbReference>
<evidence type="ECO:0000313" key="5">
    <source>
        <dbReference type="EMBL" id="VVT51984.1"/>
    </source>
</evidence>
<dbReference type="RefSeq" id="XP_031853887.1">
    <property type="nucleotide sequence ID" value="XM_031997996.1"/>
</dbReference>
<dbReference type="Pfam" id="PF07942">
    <property type="entry name" value="CARME"/>
    <property type="match status" value="3"/>
</dbReference>
<dbReference type="GO" id="GO:0032259">
    <property type="term" value="P:methylation"/>
    <property type="evidence" value="ECO:0007669"/>
    <property type="project" value="UniProtKB-KW"/>
</dbReference>
<keyword evidence="2" id="KW-0808">Transferase</keyword>
<gene>
    <name evidence="5" type="ORF">SAPINGB_P003278</name>
</gene>
<keyword evidence="3" id="KW-0949">S-adenosyl-L-methionine</keyword>
<dbReference type="PANTHER" id="PTHR12303">
    <property type="entry name" value="CARNOSINE N-METHYLTRANSFERASE"/>
    <property type="match status" value="1"/>
</dbReference>
<dbReference type="GO" id="GO:0008757">
    <property type="term" value="F:S-adenosylmethionine-dependent methyltransferase activity"/>
    <property type="evidence" value="ECO:0007669"/>
    <property type="project" value="InterPro"/>
</dbReference>
<keyword evidence="6" id="KW-1185">Reference proteome</keyword>
<protein>
    <submittedName>
        <fullName evidence="5">Uncharacterized protein</fullName>
    </submittedName>
</protein>
<dbReference type="InterPro" id="IPR012901">
    <property type="entry name" value="CARME"/>
</dbReference>
<dbReference type="Proteomes" id="UP000398389">
    <property type="component" value="Unassembled WGS sequence"/>
</dbReference>
<dbReference type="SMART" id="SM01296">
    <property type="entry name" value="N2227"/>
    <property type="match status" value="1"/>
</dbReference>
<sequence>MDEETKVLTSTLNSFLDYGHTAQLNVIKVRREKLNQLKARYQYEEGGCINHGNQVNYYELASKYIEPLLETLTEDIENNSFFLEAVAQTAKVAFGAPEDEAVWEESTISEISKVVSMLGQISREWSIEGIQERECSMGKVIREIENLFPELEEGTFEFDEYLVKMDLGDKRLISDKLRHQITRNRASVNIVIPGCGLGRLPLELAARGFAAQGNEVSFSMLFTSNFILNSTNATNEYRLNPWIHSFSHVRDRSYQTRAVLVPDIHPAEFLTRREKVFGKPAGELTMMAGSFDEVYPAKADKMDNPNLNSFESFNLERRYVRQQSEELKEEQSLTENFKNMHKNSDYENTPNRKKVDCTEDKDLKSDNILENAFNMFTLKPKSSENISEHKNLPSETEQKCDFCHDCDENKVCFQKSKSICSWKNTSPLLPANDNQFTDKQILNNQSLKPLSNENIENSQSENGSRNKENLKVDVIATVFFIDTSPNIFKTLDTISKTLVKGGYWINFGPLLWHYEHHIPAFEYSSNDGSVTNHYTCDSNRNSNVNEDIGVSGHNHNHDRDLDDRTAGLELSLNEIFDVLPNYGLRIIKQESRIPTTYAIDTMSMRGNMYNCEYWVAIKEV</sequence>
<evidence type="ECO:0000256" key="3">
    <source>
        <dbReference type="ARBA" id="ARBA00022691"/>
    </source>
</evidence>
<dbReference type="AlphaFoldDB" id="A0A5E8BM75"/>
<keyword evidence="1" id="KW-0489">Methyltransferase</keyword>
<proteinExistence type="predicted"/>
<evidence type="ECO:0000256" key="2">
    <source>
        <dbReference type="ARBA" id="ARBA00022679"/>
    </source>
</evidence>
<dbReference type="OrthoDB" id="978at2759"/>
<evidence type="ECO:0000256" key="4">
    <source>
        <dbReference type="SAM" id="MobiDB-lite"/>
    </source>
</evidence>
<evidence type="ECO:0000313" key="6">
    <source>
        <dbReference type="Proteomes" id="UP000398389"/>
    </source>
</evidence>
<dbReference type="PANTHER" id="PTHR12303:SF6">
    <property type="entry name" value="CARNOSINE N-METHYLTRANSFERASE"/>
    <property type="match status" value="1"/>
</dbReference>
<reference evidence="5 6" key="1">
    <citation type="submission" date="2019-09" db="EMBL/GenBank/DDBJ databases">
        <authorList>
            <person name="Brejova B."/>
        </authorList>
    </citation>
    <scope>NUCLEOTIDE SEQUENCE [LARGE SCALE GENOMIC DNA]</scope>
</reference>
<feature type="region of interest" description="Disordered" evidence="4">
    <location>
        <begin position="447"/>
        <end position="466"/>
    </location>
</feature>
<feature type="compositionally biased region" description="Low complexity" evidence="4">
    <location>
        <begin position="451"/>
        <end position="463"/>
    </location>
</feature>